<gene>
    <name evidence="6" type="ORF">C0Z18_21730</name>
</gene>
<dbReference type="InterPro" id="IPR036388">
    <property type="entry name" value="WH-like_DNA-bd_sf"/>
</dbReference>
<evidence type="ECO:0000256" key="3">
    <source>
        <dbReference type="ARBA" id="ARBA00023125"/>
    </source>
</evidence>
<evidence type="ECO:0000313" key="6">
    <source>
        <dbReference type="EMBL" id="PMS17077.1"/>
    </source>
</evidence>
<dbReference type="GO" id="GO:0003700">
    <property type="term" value="F:DNA-binding transcription factor activity"/>
    <property type="evidence" value="ECO:0007669"/>
    <property type="project" value="InterPro"/>
</dbReference>
<dbReference type="RefSeq" id="WP_102647498.1">
    <property type="nucleotide sequence ID" value="NZ_PNYA01000021.1"/>
</dbReference>
<evidence type="ECO:0000259" key="5">
    <source>
        <dbReference type="PROSITE" id="PS50931"/>
    </source>
</evidence>
<evidence type="ECO:0000256" key="1">
    <source>
        <dbReference type="ARBA" id="ARBA00009437"/>
    </source>
</evidence>
<dbReference type="InterPro" id="IPR036390">
    <property type="entry name" value="WH_DNA-bd_sf"/>
</dbReference>
<accession>A0A2N7VIZ5</accession>
<dbReference type="OrthoDB" id="8937058at2"/>
<sequence>MTHNTESPRPPLASLETVCVVAREGSFSAAALATGVTHGAISRRIATVENWLGYALFERHGRGVRLTPDGQRLVGRIEHAFSIIDGASDQWRPARAARIVKVSMTPAFAQLWLFDRLAALEAGPPPLTIALDITHRNADLAAGEADVAIRCGRGHWPGLDAQPFLPERLYPIAIPAIAAKLSARKPAQLLDWPLLHDSDITGWRAWFVQQGIALKPRPQDRRFEDYGVVLAAAQAGLGIALAREPFSDGWLARGNLVRIGRFDVPSPVAYHVLTAKRETRPEVLDFVSRIMAAAARCRGGRLPPHHIP</sequence>
<comment type="similarity">
    <text evidence="1">Belongs to the LysR transcriptional regulatory family.</text>
</comment>
<reference evidence="6 7" key="1">
    <citation type="submission" date="2018-01" db="EMBL/GenBank/DDBJ databases">
        <title>Whole genome analyses suggest that Burkholderia sensu lato contains two further novel genera in the rhizoxinica-symbiotica group Mycetohabitans gen. nov., and Trinickia gen. nov.: implications for the evolution of diazotrophy and nodulation in the Burkholderiaceae.</title>
        <authorList>
            <person name="Estrada-de los Santos P."/>
            <person name="Palmer M."/>
            <person name="Chavez-Ramirez B."/>
            <person name="Beukes C."/>
            <person name="Steenkamp E.T."/>
            <person name="Hirsch A.M."/>
            <person name="Manyaka P."/>
            <person name="Maluk M."/>
            <person name="Lafos M."/>
            <person name="Crook M."/>
            <person name="Gross E."/>
            <person name="Simon M.F."/>
            <person name="Bueno dos Reis Junior F."/>
            <person name="Poole P.S."/>
            <person name="Venter S.N."/>
            <person name="James E.K."/>
        </authorList>
    </citation>
    <scope>NUCLEOTIDE SEQUENCE [LARGE SCALE GENOMIC DNA]</scope>
    <source>
        <strain evidence="6 7">GIMN1.004</strain>
    </source>
</reference>
<evidence type="ECO:0000256" key="4">
    <source>
        <dbReference type="ARBA" id="ARBA00023163"/>
    </source>
</evidence>
<organism evidence="6 7">
    <name type="scientific">Trinickia dabaoshanensis</name>
    <dbReference type="NCBI Taxonomy" id="564714"/>
    <lineage>
        <taxon>Bacteria</taxon>
        <taxon>Pseudomonadati</taxon>
        <taxon>Pseudomonadota</taxon>
        <taxon>Betaproteobacteria</taxon>
        <taxon>Burkholderiales</taxon>
        <taxon>Burkholderiaceae</taxon>
        <taxon>Trinickia</taxon>
    </lineage>
</organism>
<protein>
    <submittedName>
        <fullName evidence="6">LysR family transcriptional regulator</fullName>
    </submittedName>
</protein>
<keyword evidence="3" id="KW-0238">DNA-binding</keyword>
<dbReference type="Pfam" id="PF00126">
    <property type="entry name" value="HTH_1"/>
    <property type="match status" value="1"/>
</dbReference>
<dbReference type="GO" id="GO:0043565">
    <property type="term" value="F:sequence-specific DNA binding"/>
    <property type="evidence" value="ECO:0007669"/>
    <property type="project" value="TreeGrafter"/>
</dbReference>
<evidence type="ECO:0000313" key="7">
    <source>
        <dbReference type="Proteomes" id="UP000235616"/>
    </source>
</evidence>
<name>A0A2N7VIZ5_9BURK</name>
<dbReference type="InterPro" id="IPR058163">
    <property type="entry name" value="LysR-type_TF_proteobact-type"/>
</dbReference>
<dbReference type="SUPFAM" id="SSF46785">
    <property type="entry name" value="Winged helix' DNA-binding domain"/>
    <property type="match status" value="1"/>
</dbReference>
<dbReference type="Gene3D" id="1.10.10.10">
    <property type="entry name" value="Winged helix-like DNA-binding domain superfamily/Winged helix DNA-binding domain"/>
    <property type="match status" value="1"/>
</dbReference>
<dbReference type="Pfam" id="PF03466">
    <property type="entry name" value="LysR_substrate"/>
    <property type="match status" value="1"/>
</dbReference>
<dbReference type="GO" id="GO:0006351">
    <property type="term" value="P:DNA-templated transcription"/>
    <property type="evidence" value="ECO:0007669"/>
    <property type="project" value="TreeGrafter"/>
</dbReference>
<dbReference type="PANTHER" id="PTHR30537">
    <property type="entry name" value="HTH-TYPE TRANSCRIPTIONAL REGULATOR"/>
    <property type="match status" value="1"/>
</dbReference>
<feature type="domain" description="HTH lysR-type" evidence="5">
    <location>
        <begin position="10"/>
        <end position="67"/>
    </location>
</feature>
<dbReference type="Proteomes" id="UP000235616">
    <property type="component" value="Unassembled WGS sequence"/>
</dbReference>
<dbReference type="AlphaFoldDB" id="A0A2N7VIZ5"/>
<dbReference type="PANTHER" id="PTHR30537:SF79">
    <property type="entry name" value="TRANSCRIPTIONAL REGULATOR-RELATED"/>
    <property type="match status" value="1"/>
</dbReference>
<dbReference type="EMBL" id="PNYA01000021">
    <property type="protein sequence ID" value="PMS17077.1"/>
    <property type="molecule type" value="Genomic_DNA"/>
</dbReference>
<keyword evidence="2" id="KW-0805">Transcription regulation</keyword>
<keyword evidence="7" id="KW-1185">Reference proteome</keyword>
<dbReference type="Gene3D" id="3.40.190.10">
    <property type="entry name" value="Periplasmic binding protein-like II"/>
    <property type="match status" value="2"/>
</dbReference>
<dbReference type="SUPFAM" id="SSF53850">
    <property type="entry name" value="Periplasmic binding protein-like II"/>
    <property type="match status" value="1"/>
</dbReference>
<proteinExistence type="inferred from homology"/>
<evidence type="ECO:0000256" key="2">
    <source>
        <dbReference type="ARBA" id="ARBA00023015"/>
    </source>
</evidence>
<keyword evidence="4" id="KW-0804">Transcription</keyword>
<dbReference type="InterPro" id="IPR000847">
    <property type="entry name" value="LysR_HTH_N"/>
</dbReference>
<comment type="caution">
    <text evidence="6">The sequence shown here is derived from an EMBL/GenBank/DDBJ whole genome shotgun (WGS) entry which is preliminary data.</text>
</comment>
<dbReference type="PROSITE" id="PS50931">
    <property type="entry name" value="HTH_LYSR"/>
    <property type="match status" value="1"/>
</dbReference>
<dbReference type="InterPro" id="IPR005119">
    <property type="entry name" value="LysR_subst-bd"/>
</dbReference>